<name>A0A9Q3I9V1_9BASI</name>
<evidence type="ECO:0000256" key="1">
    <source>
        <dbReference type="SAM" id="MobiDB-lite"/>
    </source>
</evidence>
<organism evidence="2 3">
    <name type="scientific">Austropuccinia psidii MF-1</name>
    <dbReference type="NCBI Taxonomy" id="1389203"/>
    <lineage>
        <taxon>Eukaryota</taxon>
        <taxon>Fungi</taxon>
        <taxon>Dikarya</taxon>
        <taxon>Basidiomycota</taxon>
        <taxon>Pucciniomycotina</taxon>
        <taxon>Pucciniomycetes</taxon>
        <taxon>Pucciniales</taxon>
        <taxon>Sphaerophragmiaceae</taxon>
        <taxon>Austropuccinia</taxon>
    </lineage>
</organism>
<dbReference type="AlphaFoldDB" id="A0A9Q3I9V1"/>
<dbReference type="Proteomes" id="UP000765509">
    <property type="component" value="Unassembled WGS sequence"/>
</dbReference>
<sequence length="177" mass="19944">MPQNAGNSTEFNELQTSAPESGSEISHMVSSNELGIEVESLEHENNQHSPVNPECENKFLLHIWNLSKLDSFFMSFIGAQPPSSQKLNLKSYEKEKTVKPCAETEDAGQDEIILSGEVDIISKEQFVSNITQTIPSLETIQNDSKIPDYVHQKIGESMCLLKMYLNHKSMTNWIENL</sequence>
<proteinExistence type="predicted"/>
<gene>
    <name evidence="2" type="ORF">O181_072137</name>
</gene>
<accession>A0A9Q3I9V1</accession>
<evidence type="ECO:0000313" key="3">
    <source>
        <dbReference type="Proteomes" id="UP000765509"/>
    </source>
</evidence>
<dbReference type="EMBL" id="AVOT02037721">
    <property type="protein sequence ID" value="MBW0532422.1"/>
    <property type="molecule type" value="Genomic_DNA"/>
</dbReference>
<dbReference type="OrthoDB" id="2518251at2759"/>
<protein>
    <submittedName>
        <fullName evidence="2">Uncharacterized protein</fullName>
    </submittedName>
</protein>
<comment type="caution">
    <text evidence="2">The sequence shown here is derived from an EMBL/GenBank/DDBJ whole genome shotgun (WGS) entry which is preliminary data.</text>
</comment>
<evidence type="ECO:0000313" key="2">
    <source>
        <dbReference type="EMBL" id="MBW0532422.1"/>
    </source>
</evidence>
<reference evidence="2" key="1">
    <citation type="submission" date="2021-03" db="EMBL/GenBank/DDBJ databases">
        <title>Draft genome sequence of rust myrtle Austropuccinia psidii MF-1, a brazilian biotype.</title>
        <authorList>
            <person name="Quecine M.C."/>
            <person name="Pachon D.M.R."/>
            <person name="Bonatelli M.L."/>
            <person name="Correr F.H."/>
            <person name="Franceschini L.M."/>
            <person name="Leite T.F."/>
            <person name="Margarido G.R.A."/>
            <person name="Almeida C.A."/>
            <person name="Ferrarezi J.A."/>
            <person name="Labate C.A."/>
        </authorList>
    </citation>
    <scope>NUCLEOTIDE SEQUENCE</scope>
    <source>
        <strain evidence="2">MF-1</strain>
    </source>
</reference>
<keyword evidence="3" id="KW-1185">Reference proteome</keyword>
<feature type="region of interest" description="Disordered" evidence="1">
    <location>
        <begin position="1"/>
        <end position="28"/>
    </location>
</feature>